<dbReference type="InterPro" id="IPR010430">
    <property type="entry name" value="DUF1028"/>
</dbReference>
<accession>A0A833N4F9</accession>
<evidence type="ECO:0000313" key="1">
    <source>
        <dbReference type="EMBL" id="KAB8030801.1"/>
    </source>
</evidence>
<dbReference type="PANTHER" id="PTHR39328">
    <property type="entry name" value="BLL2871 PROTEIN"/>
    <property type="match status" value="1"/>
</dbReference>
<protein>
    <submittedName>
        <fullName evidence="1">DUF1028 domain-containing protein</fullName>
    </submittedName>
</protein>
<proteinExistence type="predicted"/>
<gene>
    <name evidence="1" type="ORF">GCL57_07450</name>
</gene>
<organism evidence="1 2">
    <name type="scientific">Fluviispira multicolorata</name>
    <dbReference type="NCBI Taxonomy" id="2654512"/>
    <lineage>
        <taxon>Bacteria</taxon>
        <taxon>Pseudomonadati</taxon>
        <taxon>Bdellovibrionota</taxon>
        <taxon>Oligoflexia</taxon>
        <taxon>Silvanigrellales</taxon>
        <taxon>Silvanigrellaceae</taxon>
        <taxon>Fluviispira</taxon>
    </lineage>
</organism>
<dbReference type="Gene3D" id="3.60.20.10">
    <property type="entry name" value="Glutamine Phosphoribosylpyrophosphate, subunit 1, domain 1"/>
    <property type="match status" value="1"/>
</dbReference>
<dbReference type="AlphaFoldDB" id="A0A833N4F9"/>
<dbReference type="Proteomes" id="UP000442694">
    <property type="component" value="Unassembled WGS sequence"/>
</dbReference>
<sequence length="266" mass="31149">MTFSIIANNNNKTEFTVAICLAIPFIEKYSTFIYPNICAVTAQGKIDPSTAYTVRNLLIDSIPDSDILTYLEKNDLSLHRKQHSFLNFKYQKFTAYTGNELKFNRNDYSEIIGKTIIDEDFVISGNCLVSLKTLYRMKENFLSYSHLDLDLRILEALKAGNNTLGDYRCRQSASLYYYKKTNEFPHRIIDVDEHTHSVEELERIFNYATSNWQNVVNYCFYDMNFNRKFKNKNDFPKEVKISVDKSSKPINDRKLILNLQRILPFP</sequence>
<name>A0A833N4F9_9BACT</name>
<dbReference type="PANTHER" id="PTHR39328:SF1">
    <property type="entry name" value="BLL2871 PROTEIN"/>
    <property type="match status" value="1"/>
</dbReference>
<keyword evidence="2" id="KW-1185">Reference proteome</keyword>
<dbReference type="RefSeq" id="WP_152212728.1">
    <property type="nucleotide sequence ID" value="NZ_WFLN01000006.1"/>
</dbReference>
<dbReference type="InterPro" id="IPR029055">
    <property type="entry name" value="Ntn_hydrolases_N"/>
</dbReference>
<dbReference type="EMBL" id="WFLN01000006">
    <property type="protein sequence ID" value="KAB8030801.1"/>
    <property type="molecule type" value="Genomic_DNA"/>
</dbReference>
<evidence type="ECO:0000313" key="2">
    <source>
        <dbReference type="Proteomes" id="UP000442694"/>
    </source>
</evidence>
<dbReference type="Pfam" id="PF06267">
    <property type="entry name" value="DUF1028"/>
    <property type="match status" value="1"/>
</dbReference>
<reference evidence="1 2" key="1">
    <citation type="submission" date="2019-10" db="EMBL/GenBank/DDBJ databases">
        <title>New genus of Silvanigrellaceae.</title>
        <authorList>
            <person name="Pitt A."/>
            <person name="Hahn M.W."/>
        </authorList>
    </citation>
    <scope>NUCLEOTIDE SEQUENCE [LARGE SCALE GENOMIC DNA]</scope>
    <source>
        <strain evidence="1 2">33A1-SZDP</strain>
    </source>
</reference>
<comment type="caution">
    <text evidence="1">The sequence shown here is derived from an EMBL/GenBank/DDBJ whole genome shotgun (WGS) entry which is preliminary data.</text>
</comment>
<dbReference type="SUPFAM" id="SSF56235">
    <property type="entry name" value="N-terminal nucleophile aminohydrolases (Ntn hydrolases)"/>
    <property type="match status" value="1"/>
</dbReference>